<comment type="caution">
    <text evidence="2">The sequence shown here is derived from an EMBL/GenBank/DDBJ whole genome shotgun (WGS) entry which is preliminary data.</text>
</comment>
<dbReference type="EMBL" id="SRLO01000893">
    <property type="protein sequence ID" value="TNN44608.1"/>
    <property type="molecule type" value="Genomic_DNA"/>
</dbReference>
<evidence type="ECO:0000256" key="1">
    <source>
        <dbReference type="SAM" id="MobiDB-lite"/>
    </source>
</evidence>
<protein>
    <submittedName>
        <fullName evidence="2">Uncharacterized protein</fullName>
    </submittedName>
</protein>
<gene>
    <name evidence="2" type="ORF">EYF80_045178</name>
</gene>
<accession>A0A4Z2FTS1</accession>
<keyword evidence="3" id="KW-1185">Reference proteome</keyword>
<name>A0A4Z2FTS1_9TELE</name>
<reference evidence="2 3" key="1">
    <citation type="submission" date="2019-03" db="EMBL/GenBank/DDBJ databases">
        <title>First draft genome of Liparis tanakae, snailfish: a comprehensive survey of snailfish specific genes.</title>
        <authorList>
            <person name="Kim W."/>
            <person name="Song I."/>
            <person name="Jeong J.-H."/>
            <person name="Kim D."/>
            <person name="Kim S."/>
            <person name="Ryu S."/>
            <person name="Song J.Y."/>
            <person name="Lee S.K."/>
        </authorList>
    </citation>
    <scope>NUCLEOTIDE SEQUENCE [LARGE SCALE GENOMIC DNA]</scope>
    <source>
        <tissue evidence="2">Muscle</tissue>
    </source>
</reference>
<feature type="compositionally biased region" description="Polar residues" evidence="1">
    <location>
        <begin position="72"/>
        <end position="83"/>
    </location>
</feature>
<sequence length="151" mass="16685">MPELDTTSHTSDSGRLLALLKGSDITSLLSLDSLETSESDNVKVDLTNVAAARGQMNPMRGPTRGVHDTERASQTSMTLTRSHSAPAGKIGRSKKKEEPFPRSLETGRWISMALISGNVAPLHTELKHTDMWALTRWHKSSEEKGKQRYML</sequence>
<evidence type="ECO:0000313" key="2">
    <source>
        <dbReference type="EMBL" id="TNN44608.1"/>
    </source>
</evidence>
<feature type="region of interest" description="Disordered" evidence="1">
    <location>
        <begin position="51"/>
        <end position="101"/>
    </location>
</feature>
<organism evidence="2 3">
    <name type="scientific">Liparis tanakae</name>
    <name type="common">Tanaka's snailfish</name>
    <dbReference type="NCBI Taxonomy" id="230148"/>
    <lineage>
        <taxon>Eukaryota</taxon>
        <taxon>Metazoa</taxon>
        <taxon>Chordata</taxon>
        <taxon>Craniata</taxon>
        <taxon>Vertebrata</taxon>
        <taxon>Euteleostomi</taxon>
        <taxon>Actinopterygii</taxon>
        <taxon>Neopterygii</taxon>
        <taxon>Teleostei</taxon>
        <taxon>Neoteleostei</taxon>
        <taxon>Acanthomorphata</taxon>
        <taxon>Eupercaria</taxon>
        <taxon>Perciformes</taxon>
        <taxon>Cottioidei</taxon>
        <taxon>Cottales</taxon>
        <taxon>Liparidae</taxon>
        <taxon>Liparis</taxon>
    </lineage>
</organism>
<dbReference type="Proteomes" id="UP000314294">
    <property type="component" value="Unassembled WGS sequence"/>
</dbReference>
<evidence type="ECO:0000313" key="3">
    <source>
        <dbReference type="Proteomes" id="UP000314294"/>
    </source>
</evidence>
<dbReference type="AlphaFoldDB" id="A0A4Z2FTS1"/>
<proteinExistence type="predicted"/>